<dbReference type="KEGG" id="bbet:F8237_17700"/>
<feature type="transmembrane region" description="Helical" evidence="1">
    <location>
        <begin position="316"/>
        <end position="336"/>
    </location>
</feature>
<keyword evidence="1" id="KW-1133">Transmembrane helix</keyword>
<feature type="transmembrane region" description="Helical" evidence="1">
    <location>
        <begin position="342"/>
        <end position="362"/>
    </location>
</feature>
<dbReference type="Pfam" id="PF10129">
    <property type="entry name" value="OpgC_C"/>
    <property type="match status" value="1"/>
</dbReference>
<keyword evidence="1" id="KW-0472">Membrane</keyword>
<evidence type="ECO:0000313" key="2">
    <source>
        <dbReference type="EMBL" id="QFI74073.1"/>
    </source>
</evidence>
<dbReference type="EMBL" id="CP044543">
    <property type="protein sequence ID" value="QFI74073.1"/>
    <property type="molecule type" value="Genomic_DNA"/>
</dbReference>
<sequence>MKIRTILPPKGRDYRLDVLRGFANWAIYLDHIPNNAVNWLTQRNYGFSDAADLFVFISGYTASFVYGRMMLDRGFTIAGTRLIRRAWQIYVAHIILFVMYIAEIGYLAKRYADPNLQNEFNVAGFMANPAETLYQGLILAFKPVNMDVLPLYILLMVVFPPVLWTMLRLPNLTLAASFLLYLAARHFEWNLAAFPTGYWYFNPFCWQFLFLFGGWFALGGSIVARPLIRSRAMLWLGLAYLLFAFVMTMAERFPEIGRAMPVWLFDAFNPNDKTNLAPYRLLHFIVLAFFINRFLPRDWPPLERPLFQPLVKCGQQSLEVFCTGVFLAVGAHVVLVEVSDSIWMQIVVSVVGIALMTAVAYYRSWSKAADKKKTPPPAMARTNG</sequence>
<dbReference type="PIRSF" id="PIRSF028704">
    <property type="entry name" value="UPC028704"/>
    <property type="match status" value="1"/>
</dbReference>
<name>A0A5P6P9F8_9BRAD</name>
<feature type="transmembrane region" description="Helical" evidence="1">
    <location>
        <begin position="232"/>
        <end position="250"/>
    </location>
</feature>
<evidence type="ECO:0000313" key="3">
    <source>
        <dbReference type="Proteomes" id="UP000325641"/>
    </source>
</evidence>
<feature type="transmembrane region" description="Helical" evidence="1">
    <location>
        <begin position="45"/>
        <end position="66"/>
    </location>
</feature>
<accession>A0A5P6P9F8</accession>
<reference evidence="3" key="1">
    <citation type="submission" date="2019-10" db="EMBL/GenBank/DDBJ databases">
        <title>Complete Genome Sequence of Bradyrhizobium betae type strain PL7HG1T.</title>
        <authorList>
            <person name="Bromfield E.S.P."/>
            <person name="Cloutier S."/>
        </authorList>
    </citation>
    <scope>NUCLEOTIDE SEQUENCE [LARGE SCALE GENOMIC DNA]</scope>
    <source>
        <strain evidence="3">PL7HG1</strain>
    </source>
</reference>
<dbReference type="PANTHER" id="PTHR38592">
    <property type="entry name" value="BLL4819 PROTEIN"/>
    <property type="match status" value="1"/>
</dbReference>
<dbReference type="AlphaFoldDB" id="A0A5P6P9F8"/>
<organism evidence="2 3">
    <name type="scientific">Bradyrhizobium betae</name>
    <dbReference type="NCBI Taxonomy" id="244734"/>
    <lineage>
        <taxon>Bacteria</taxon>
        <taxon>Pseudomonadati</taxon>
        <taxon>Pseudomonadota</taxon>
        <taxon>Alphaproteobacteria</taxon>
        <taxon>Hyphomicrobiales</taxon>
        <taxon>Nitrobacteraceae</taxon>
        <taxon>Bradyrhizobium</taxon>
    </lineage>
</organism>
<feature type="transmembrane region" description="Helical" evidence="1">
    <location>
        <begin position="277"/>
        <end position="295"/>
    </location>
</feature>
<dbReference type="Proteomes" id="UP000325641">
    <property type="component" value="Chromosome"/>
</dbReference>
<dbReference type="InterPro" id="IPR014550">
    <property type="entry name" value="UCP028704_OpgC"/>
</dbReference>
<proteinExistence type="predicted"/>
<dbReference type="PANTHER" id="PTHR38592:SF3">
    <property type="entry name" value="BLL4819 PROTEIN"/>
    <property type="match status" value="1"/>
</dbReference>
<keyword evidence="1" id="KW-0812">Transmembrane</keyword>
<dbReference type="RefSeq" id="WP_151646634.1">
    <property type="nucleotide sequence ID" value="NZ_CP044543.1"/>
</dbReference>
<evidence type="ECO:0000256" key="1">
    <source>
        <dbReference type="SAM" id="Phobius"/>
    </source>
</evidence>
<feature type="transmembrane region" description="Helical" evidence="1">
    <location>
        <begin position="149"/>
        <end position="167"/>
    </location>
</feature>
<dbReference type="OrthoDB" id="9775975at2"/>
<protein>
    <submittedName>
        <fullName evidence="2">OpgC domain-containing protein</fullName>
    </submittedName>
</protein>
<feature type="transmembrane region" description="Helical" evidence="1">
    <location>
        <begin position="87"/>
        <end position="108"/>
    </location>
</feature>
<gene>
    <name evidence="2" type="ORF">F8237_17700</name>
</gene>
<feature type="transmembrane region" description="Helical" evidence="1">
    <location>
        <begin position="206"/>
        <end position="225"/>
    </location>
</feature>